<keyword evidence="1" id="KW-0676">Redox-active center</keyword>
<dbReference type="OrthoDB" id="5962009at2759"/>
<name>A0A443RWT3_9ACAR</name>
<dbReference type="NCBIfam" id="TIGR02174">
    <property type="entry name" value="CXXU_selWTH"/>
    <property type="match status" value="1"/>
</dbReference>
<sequence>MIKKKVPDAVIEMTNGRTSSFEIEINGVLVYSKLKEGKMPNFEDIVKKVEEAAKKPS</sequence>
<keyword evidence="3" id="KW-1185">Reference proteome</keyword>
<dbReference type="InterPro" id="IPR036249">
    <property type="entry name" value="Thioredoxin-like_sf"/>
</dbReference>
<organism evidence="2 3">
    <name type="scientific">Leptotrombidium deliense</name>
    <dbReference type="NCBI Taxonomy" id="299467"/>
    <lineage>
        <taxon>Eukaryota</taxon>
        <taxon>Metazoa</taxon>
        <taxon>Ecdysozoa</taxon>
        <taxon>Arthropoda</taxon>
        <taxon>Chelicerata</taxon>
        <taxon>Arachnida</taxon>
        <taxon>Acari</taxon>
        <taxon>Acariformes</taxon>
        <taxon>Trombidiformes</taxon>
        <taxon>Prostigmata</taxon>
        <taxon>Anystina</taxon>
        <taxon>Parasitengona</taxon>
        <taxon>Trombiculoidea</taxon>
        <taxon>Trombiculidae</taxon>
        <taxon>Leptotrombidium</taxon>
    </lineage>
</organism>
<proteinExistence type="predicted"/>
<dbReference type="SUPFAM" id="SSF52833">
    <property type="entry name" value="Thioredoxin-like"/>
    <property type="match status" value="1"/>
</dbReference>
<evidence type="ECO:0000313" key="3">
    <source>
        <dbReference type="Proteomes" id="UP000288716"/>
    </source>
</evidence>
<dbReference type="InterPro" id="IPR011893">
    <property type="entry name" value="Selenoprotein_Rdx-typ"/>
</dbReference>
<accession>A0A443RWT3</accession>
<reference evidence="2 3" key="1">
    <citation type="journal article" date="2018" name="Gigascience">
        <title>Genomes of trombidid mites reveal novel predicted allergens and laterally-transferred genes associated with secondary metabolism.</title>
        <authorList>
            <person name="Dong X."/>
            <person name="Chaisiri K."/>
            <person name="Xia D."/>
            <person name="Armstrong S.D."/>
            <person name="Fang Y."/>
            <person name="Donnelly M.J."/>
            <person name="Kadowaki T."/>
            <person name="McGarry J.W."/>
            <person name="Darby A.C."/>
            <person name="Makepeace B.L."/>
        </authorList>
    </citation>
    <scope>NUCLEOTIDE SEQUENCE [LARGE SCALE GENOMIC DNA]</scope>
    <source>
        <strain evidence="2">UoL-UT</strain>
    </source>
</reference>
<dbReference type="Proteomes" id="UP000288716">
    <property type="component" value="Unassembled WGS sequence"/>
</dbReference>
<dbReference type="Pfam" id="PF10262">
    <property type="entry name" value="Rdx"/>
    <property type="match status" value="1"/>
</dbReference>
<dbReference type="VEuPathDB" id="VectorBase:LDEU012541"/>
<gene>
    <name evidence="2" type="ORF">B4U80_05106</name>
</gene>
<evidence type="ECO:0000256" key="1">
    <source>
        <dbReference type="ARBA" id="ARBA00023284"/>
    </source>
</evidence>
<dbReference type="Gene3D" id="3.40.30.10">
    <property type="entry name" value="Glutaredoxin"/>
    <property type="match status" value="1"/>
</dbReference>
<protein>
    <submittedName>
        <fullName evidence="2">Migration and invasion enhancer 1-like protein</fullName>
    </submittedName>
</protein>
<dbReference type="AlphaFoldDB" id="A0A443RWT3"/>
<evidence type="ECO:0000313" key="2">
    <source>
        <dbReference type="EMBL" id="RWS19499.1"/>
    </source>
</evidence>
<dbReference type="EMBL" id="NCKV01025524">
    <property type="protein sequence ID" value="RWS19499.1"/>
    <property type="molecule type" value="Genomic_DNA"/>
</dbReference>
<comment type="caution">
    <text evidence="2">The sequence shown here is derived from an EMBL/GenBank/DDBJ whole genome shotgun (WGS) entry which is preliminary data.</text>
</comment>